<feature type="transmembrane region" description="Helical" evidence="7">
    <location>
        <begin position="414"/>
        <end position="436"/>
    </location>
</feature>
<evidence type="ECO:0000259" key="8">
    <source>
        <dbReference type="PROSITE" id="PS50850"/>
    </source>
</evidence>
<protein>
    <submittedName>
        <fullName evidence="9">Arabinose efflux permease family protein</fullName>
    </submittedName>
</protein>
<feature type="transmembrane region" description="Helical" evidence="7">
    <location>
        <begin position="349"/>
        <end position="367"/>
    </location>
</feature>
<feature type="transmembrane region" description="Helical" evidence="7">
    <location>
        <begin position="322"/>
        <end position="340"/>
    </location>
</feature>
<dbReference type="Pfam" id="PF00083">
    <property type="entry name" value="Sugar_tr"/>
    <property type="match status" value="1"/>
</dbReference>
<dbReference type="SUPFAM" id="SSF103473">
    <property type="entry name" value="MFS general substrate transporter"/>
    <property type="match status" value="1"/>
</dbReference>
<name>A0A0B6EUP4_9CORY</name>
<gene>
    <name evidence="9" type="ORF">CSING_04995</name>
</gene>
<evidence type="ECO:0000256" key="4">
    <source>
        <dbReference type="ARBA" id="ARBA00022692"/>
    </source>
</evidence>
<reference evidence="9 10" key="1">
    <citation type="journal article" date="2015" name="Genome Announc.">
        <title>Complete Genome Sequence and Annotation of Corynebacterium singulare DSM 44357, Isolated from a Human Semen Specimen.</title>
        <authorList>
            <person name="Merten M."/>
            <person name="Brinkrolf K."/>
            <person name="Albersmeier A."/>
            <person name="Kutter Y."/>
            <person name="Ruckert C."/>
            <person name="Tauch A."/>
        </authorList>
    </citation>
    <scope>NUCLEOTIDE SEQUENCE [LARGE SCALE GENOMIC DNA]</scope>
    <source>
        <strain evidence="9">IBS B52218</strain>
    </source>
</reference>
<evidence type="ECO:0000313" key="9">
    <source>
        <dbReference type="EMBL" id="AJI78538.1"/>
    </source>
</evidence>
<feature type="transmembrane region" description="Helical" evidence="7">
    <location>
        <begin position="90"/>
        <end position="111"/>
    </location>
</feature>
<feature type="transmembrane region" description="Helical" evidence="7">
    <location>
        <begin position="185"/>
        <end position="207"/>
    </location>
</feature>
<evidence type="ECO:0000256" key="3">
    <source>
        <dbReference type="ARBA" id="ARBA00022475"/>
    </source>
</evidence>
<evidence type="ECO:0000256" key="5">
    <source>
        <dbReference type="ARBA" id="ARBA00022989"/>
    </source>
</evidence>
<dbReference type="PROSITE" id="PS00217">
    <property type="entry name" value="SUGAR_TRANSPORT_2"/>
    <property type="match status" value="1"/>
</dbReference>
<keyword evidence="6 7" id="KW-0472">Membrane</keyword>
<feature type="transmembrane region" description="Helical" evidence="7">
    <location>
        <begin position="442"/>
        <end position="462"/>
    </location>
</feature>
<dbReference type="PANTHER" id="PTHR43045:SF1">
    <property type="entry name" value="SHIKIMATE TRANSPORTER"/>
    <property type="match status" value="1"/>
</dbReference>
<dbReference type="PROSITE" id="PS50850">
    <property type="entry name" value="MFS"/>
    <property type="match status" value="1"/>
</dbReference>
<feature type="transmembrane region" description="Helical" evidence="7">
    <location>
        <begin position="143"/>
        <end position="164"/>
    </location>
</feature>
<evidence type="ECO:0000313" key="10">
    <source>
        <dbReference type="Proteomes" id="UP000031890"/>
    </source>
</evidence>
<sequence>MTIATNAIGFDLKEASGLNSGEAVLSSAEIEKAYSEARSRKNLRTAALAGGVGTMLEQFDFAIYGLAAALVFPSVFFPESDPLAGSLMSFAGFAVGFLARPLGGLVFAHFGEKLGRKWVLVSTLALMGAATFLIGLVPSYAAIGIAAPISLFVLRLLQGLGAGAEQSGSATLLTETARPGIRGRLSSTVMVGAAGGTVLGTFVFSLLQWVMSEEAFMAWGWRIVFWISILITVVAWRIRRHLAESPVFVELKASTNEYHENSAPVVQAMKFGWKRIAQVALMNWGPNTNSYTVQTFFVTYVTAHVMLSGTNDLFPRSTITDIQLVGAIVGMVSAFTWGYLSDKFGRKPIYLLISGIAAVLPFVYFNLLGQGTALMVGVAVILGYVFAAYGNVGVQMSYFPELFGTRYRYSGVTIAREISALIGGGIAPMICAWLLINFGNWIPIAIYISFTMLCTFVTSWFVPETLDRDMSIDSDAVHGEDGTAYNLNRNVK</sequence>
<evidence type="ECO:0000256" key="7">
    <source>
        <dbReference type="SAM" id="Phobius"/>
    </source>
</evidence>
<keyword evidence="4 7" id="KW-0812">Transmembrane</keyword>
<dbReference type="InterPro" id="IPR036259">
    <property type="entry name" value="MFS_trans_sf"/>
</dbReference>
<dbReference type="InterPro" id="IPR005828">
    <property type="entry name" value="MFS_sugar_transport-like"/>
</dbReference>
<dbReference type="KEGG" id="csx:CSING_04995"/>
<dbReference type="CDD" id="cd17369">
    <property type="entry name" value="MFS_ShiA_like"/>
    <property type="match status" value="1"/>
</dbReference>
<evidence type="ECO:0000256" key="6">
    <source>
        <dbReference type="ARBA" id="ARBA00023136"/>
    </source>
</evidence>
<feature type="domain" description="Major facilitator superfamily (MFS) profile" evidence="8">
    <location>
        <begin position="46"/>
        <end position="466"/>
    </location>
</feature>
<feature type="transmembrane region" description="Helical" evidence="7">
    <location>
        <begin position="219"/>
        <end position="238"/>
    </location>
</feature>
<feature type="transmembrane region" description="Helical" evidence="7">
    <location>
        <begin position="373"/>
        <end position="394"/>
    </location>
</feature>
<dbReference type="PANTHER" id="PTHR43045">
    <property type="entry name" value="SHIKIMATE TRANSPORTER"/>
    <property type="match status" value="1"/>
</dbReference>
<keyword evidence="5 7" id="KW-1133">Transmembrane helix</keyword>
<organism evidence="9 10">
    <name type="scientific">Corynebacterium singulare</name>
    <dbReference type="NCBI Taxonomy" id="161899"/>
    <lineage>
        <taxon>Bacteria</taxon>
        <taxon>Bacillati</taxon>
        <taxon>Actinomycetota</taxon>
        <taxon>Actinomycetes</taxon>
        <taxon>Mycobacteriales</taxon>
        <taxon>Corynebacteriaceae</taxon>
        <taxon>Corynebacterium</taxon>
    </lineage>
</organism>
<dbReference type="EMBL" id="CP010827">
    <property type="protein sequence ID" value="AJI78538.1"/>
    <property type="molecule type" value="Genomic_DNA"/>
</dbReference>
<proteinExistence type="predicted"/>
<dbReference type="Gene3D" id="1.20.1250.20">
    <property type="entry name" value="MFS general substrate transporter like domains"/>
    <property type="match status" value="1"/>
</dbReference>
<dbReference type="RefSeq" id="WP_201773966.1">
    <property type="nucleotide sequence ID" value="NZ_CP010827.1"/>
</dbReference>
<dbReference type="AlphaFoldDB" id="A0A0B6EUP4"/>
<dbReference type="Proteomes" id="UP000031890">
    <property type="component" value="Chromosome"/>
</dbReference>
<feature type="transmembrane region" description="Helical" evidence="7">
    <location>
        <begin position="291"/>
        <end position="310"/>
    </location>
</feature>
<feature type="transmembrane region" description="Helical" evidence="7">
    <location>
        <begin position="118"/>
        <end position="137"/>
    </location>
</feature>
<dbReference type="InterPro" id="IPR020846">
    <property type="entry name" value="MFS_dom"/>
</dbReference>
<dbReference type="GO" id="GO:0005886">
    <property type="term" value="C:plasma membrane"/>
    <property type="evidence" value="ECO:0007669"/>
    <property type="project" value="UniProtKB-SubCell"/>
</dbReference>
<dbReference type="InterPro" id="IPR005829">
    <property type="entry name" value="Sugar_transporter_CS"/>
</dbReference>
<dbReference type="HOGENOM" id="CLU_001265_39_5_11"/>
<accession>A0A0B6EUP4</accession>
<evidence type="ECO:0000256" key="1">
    <source>
        <dbReference type="ARBA" id="ARBA00004651"/>
    </source>
</evidence>
<dbReference type="GO" id="GO:0022857">
    <property type="term" value="F:transmembrane transporter activity"/>
    <property type="evidence" value="ECO:0007669"/>
    <property type="project" value="InterPro"/>
</dbReference>
<keyword evidence="3" id="KW-1003">Cell membrane</keyword>
<keyword evidence="2" id="KW-0813">Transport</keyword>
<evidence type="ECO:0000256" key="2">
    <source>
        <dbReference type="ARBA" id="ARBA00022448"/>
    </source>
</evidence>
<comment type="subcellular location">
    <subcellularLocation>
        <location evidence="1">Cell membrane</location>
        <topology evidence="1">Multi-pass membrane protein</topology>
    </subcellularLocation>
</comment>